<dbReference type="EMBL" id="KZ110598">
    <property type="protein sequence ID" value="OSX61512.1"/>
    <property type="molecule type" value="Genomic_DNA"/>
</dbReference>
<dbReference type="OrthoDB" id="2767875at2759"/>
<proteinExistence type="inferred from homology"/>
<sequence>MKTVFSDNESHELVLFTGNMNPMEPARAGAEAAHPGGQVVSMACTFRAAWSMALTGRAVTKKHIAPVLEAVAYHPIVFNGSLTSSSVYGGTPSPGIDAAWKRITEVTELEVVHQLHCLTYPGQHASSEEDPGLFREHIGDTYISRGSGDHCIEMLRQQIMCVGDVGVITFYWVEGHTQPYPDFNTMHRCRDFEKILAWRDERIAHARLEVVENAPRLKEAP</sequence>
<organism evidence="3 4">
    <name type="scientific">Postia placenta MAD-698-R-SB12</name>
    <dbReference type="NCBI Taxonomy" id="670580"/>
    <lineage>
        <taxon>Eukaryota</taxon>
        <taxon>Fungi</taxon>
        <taxon>Dikarya</taxon>
        <taxon>Basidiomycota</taxon>
        <taxon>Agaricomycotina</taxon>
        <taxon>Agaricomycetes</taxon>
        <taxon>Polyporales</taxon>
        <taxon>Adustoporiaceae</taxon>
        <taxon>Rhodonia</taxon>
    </lineage>
</organism>
<reference evidence="3 4" key="1">
    <citation type="submission" date="2017-04" db="EMBL/GenBank/DDBJ databases">
        <title>Genome Sequence of the Model Brown-Rot Fungus Postia placenta SB12.</title>
        <authorList>
            <consortium name="DOE Joint Genome Institute"/>
            <person name="Gaskell J."/>
            <person name="Kersten P."/>
            <person name="Larrondo L.F."/>
            <person name="Canessa P."/>
            <person name="Martinez D."/>
            <person name="Hibbett D."/>
            <person name="Schmoll M."/>
            <person name="Kubicek C.P."/>
            <person name="Martinez A.T."/>
            <person name="Yadav J."/>
            <person name="Master E."/>
            <person name="Magnuson J.K."/>
            <person name="James T."/>
            <person name="Yaver D."/>
            <person name="Berka R."/>
            <person name="Labutti K."/>
            <person name="Lipzen A."/>
            <person name="Aerts A."/>
            <person name="Barry K."/>
            <person name="Henrissat B."/>
            <person name="Blanchette R."/>
            <person name="Grigoriev I."/>
            <person name="Cullen D."/>
        </authorList>
    </citation>
    <scope>NUCLEOTIDE SEQUENCE [LARGE SCALE GENOMIC DNA]</scope>
    <source>
        <strain evidence="3 4">MAD-698-R-SB12</strain>
    </source>
</reference>
<name>A0A1X6MZ49_9APHY</name>
<protein>
    <submittedName>
        <fullName evidence="3">Uncharacterized protein</fullName>
    </submittedName>
</protein>
<dbReference type="RefSeq" id="XP_024338306.1">
    <property type="nucleotide sequence ID" value="XM_024476997.1"/>
</dbReference>
<dbReference type="GeneID" id="36321947"/>
<dbReference type="STRING" id="670580.A0A1X6MZ49"/>
<comment type="pathway">
    <text evidence="1">Mycotoxin biosynthesis.</text>
</comment>
<evidence type="ECO:0000256" key="2">
    <source>
        <dbReference type="ARBA" id="ARBA00035112"/>
    </source>
</evidence>
<accession>A0A1X6MZ49</accession>
<gene>
    <name evidence="3" type="ORF">POSPLADRAFT_1034133</name>
</gene>
<dbReference type="InterPro" id="IPR021765">
    <property type="entry name" value="UstYa-like"/>
</dbReference>
<keyword evidence="4" id="KW-1185">Reference proteome</keyword>
<dbReference type="Pfam" id="PF11807">
    <property type="entry name" value="UstYa"/>
    <property type="match status" value="1"/>
</dbReference>
<comment type="similarity">
    <text evidence="2">Belongs to the ustYa family.</text>
</comment>
<dbReference type="PANTHER" id="PTHR33365">
    <property type="entry name" value="YALI0B05434P"/>
    <property type="match status" value="1"/>
</dbReference>
<evidence type="ECO:0000313" key="3">
    <source>
        <dbReference type="EMBL" id="OSX61512.1"/>
    </source>
</evidence>
<evidence type="ECO:0000313" key="4">
    <source>
        <dbReference type="Proteomes" id="UP000194127"/>
    </source>
</evidence>
<dbReference type="Proteomes" id="UP000194127">
    <property type="component" value="Unassembled WGS sequence"/>
</dbReference>
<dbReference type="PANTHER" id="PTHR33365:SF4">
    <property type="entry name" value="CYCLOCHLOROTINE BIOSYNTHESIS PROTEIN O"/>
    <property type="match status" value="1"/>
</dbReference>
<dbReference type="GO" id="GO:0043386">
    <property type="term" value="P:mycotoxin biosynthetic process"/>
    <property type="evidence" value="ECO:0007669"/>
    <property type="project" value="InterPro"/>
</dbReference>
<dbReference type="AlphaFoldDB" id="A0A1X6MZ49"/>
<evidence type="ECO:0000256" key="1">
    <source>
        <dbReference type="ARBA" id="ARBA00004685"/>
    </source>
</evidence>